<evidence type="ECO:0000256" key="3">
    <source>
        <dbReference type="ARBA" id="ARBA00022884"/>
    </source>
</evidence>
<dbReference type="SUPFAM" id="SSF48371">
    <property type="entry name" value="ARM repeat"/>
    <property type="match status" value="1"/>
</dbReference>
<keyword evidence="1" id="KW-0677">Repeat</keyword>
<dbReference type="PANTHER" id="PTHR12537">
    <property type="entry name" value="RNA BINDING PROTEIN PUMILIO-RELATED"/>
    <property type="match status" value="1"/>
</dbReference>
<dbReference type="InterPro" id="IPR016024">
    <property type="entry name" value="ARM-type_fold"/>
</dbReference>
<dbReference type="Gene3D" id="1.25.10.10">
    <property type="entry name" value="Leucine-rich Repeat Variant"/>
    <property type="match status" value="1"/>
</dbReference>
<dbReference type="InterPro" id="IPR033133">
    <property type="entry name" value="PUM-HD"/>
</dbReference>
<dbReference type="Pfam" id="PF00806">
    <property type="entry name" value="PUF"/>
    <property type="match status" value="8"/>
</dbReference>
<sequence length="678" mass="75494">MIENDYNVNWHMEESPFYPSSSSSSSGSIINIPVINNFSAGNGGGGSGAVSLSPEIQASQYAVGNNHPMLENNPSFQNPRPPQSRFCQYPTTASSRNNQIDMFDIFSLRNNNNNNNVIDPNLLQQYQQQIMRSSNNGLGLHHETDLESAMSRLTLSTHRQSQFQFQPADYQFLNNIRGLTNNSNPAAGAAYDYFGNSSTSTNSTDLSPEALYRLRIQYASMGLQLPYYNGGIPLTTAGYESLYFPAGLNHYRSRSRLDNGRITTTGLYQTRPSSMVNNNDYDHGLVVGSGISGSGGGLQYRTREISSSNNGFGSGLSEDWKSMYNNHRCFHPRSSSSSRQNMAYSSLEQVRGRMFYVAKDQEGCRFLQTRLVKDKPEEINMIFSEVKDNLHDLMVQQFGNYLIQKLIEVVNANQLSEILVSVISNEQRFKEVCIDEHGTRVVQKLLGYLKVPEQQFLAMSAVSRITVALTKSSNGNHVIQKCFAELSPEVNKPLLDEVAANCLEIATDKSGCCILQTCVSYACAAHHAPQTGEAKKRLLAEIISNAQILSEHPYGNYVVQLIIAPGTLPDILTQLRGKYVSLSMNKHGSNVVEKCLKESKTEQYTSIIVDEIINSPHFLDVLQDPYGNYVAQSALEVSMGRTHSDLVRLILMHEKSLHSHPHGKRVLQQARASKHQRV</sequence>
<dbReference type="AlphaFoldDB" id="A0A6P3YS61"/>
<evidence type="ECO:0000256" key="1">
    <source>
        <dbReference type="ARBA" id="ARBA00022737"/>
    </source>
</evidence>
<protein>
    <submittedName>
        <fullName evidence="8">Pumilio homolog 8, chloroplastic</fullName>
    </submittedName>
</protein>
<dbReference type="CDD" id="cd07920">
    <property type="entry name" value="Pumilio"/>
    <property type="match status" value="1"/>
</dbReference>
<proteinExistence type="predicted"/>
<dbReference type="PROSITE" id="PS50302">
    <property type="entry name" value="PUM"/>
    <property type="match status" value="4"/>
</dbReference>
<keyword evidence="2" id="KW-0810">Translation regulation</keyword>
<feature type="repeat" description="Pumilio" evidence="4">
    <location>
        <begin position="611"/>
        <end position="648"/>
    </location>
</feature>
<feature type="repeat" description="Pumilio" evidence="4">
    <location>
        <begin position="574"/>
        <end position="610"/>
    </location>
</feature>
<dbReference type="PANTHER" id="PTHR12537:SF129">
    <property type="entry name" value="PUMILIO HOMOLOG 15-LIKE"/>
    <property type="match status" value="1"/>
</dbReference>
<evidence type="ECO:0000313" key="7">
    <source>
        <dbReference type="Proteomes" id="UP001652623"/>
    </source>
</evidence>
<feature type="repeat" description="Pumilio" evidence="4">
    <location>
        <begin position="385"/>
        <end position="421"/>
    </location>
</feature>
<dbReference type="InterPro" id="IPR011989">
    <property type="entry name" value="ARM-like"/>
</dbReference>
<evidence type="ECO:0000256" key="2">
    <source>
        <dbReference type="ARBA" id="ARBA00022845"/>
    </source>
</evidence>
<feature type="region of interest" description="Disordered" evidence="5">
    <location>
        <begin position="659"/>
        <end position="678"/>
    </location>
</feature>
<dbReference type="InParanoid" id="A0A6P3YS61"/>
<dbReference type="KEGG" id="zju:107403977"/>
<dbReference type="SMART" id="SM00025">
    <property type="entry name" value="Pumilio"/>
    <property type="match status" value="8"/>
</dbReference>
<dbReference type="RefSeq" id="XP_015866393.4">
    <property type="nucleotide sequence ID" value="XM_016010907.4"/>
</dbReference>
<feature type="repeat" description="Pumilio" evidence="4">
    <location>
        <begin position="422"/>
        <end position="459"/>
    </location>
</feature>
<organism evidence="7 8">
    <name type="scientific">Ziziphus jujuba</name>
    <name type="common">Chinese jujube</name>
    <name type="synonym">Ziziphus sativa</name>
    <dbReference type="NCBI Taxonomy" id="326968"/>
    <lineage>
        <taxon>Eukaryota</taxon>
        <taxon>Viridiplantae</taxon>
        <taxon>Streptophyta</taxon>
        <taxon>Embryophyta</taxon>
        <taxon>Tracheophyta</taxon>
        <taxon>Spermatophyta</taxon>
        <taxon>Magnoliopsida</taxon>
        <taxon>eudicotyledons</taxon>
        <taxon>Gunneridae</taxon>
        <taxon>Pentapetalae</taxon>
        <taxon>rosids</taxon>
        <taxon>fabids</taxon>
        <taxon>Rosales</taxon>
        <taxon>Rhamnaceae</taxon>
        <taxon>Paliureae</taxon>
        <taxon>Ziziphus</taxon>
    </lineage>
</organism>
<feature type="domain" description="PUM-HD" evidence="6">
    <location>
        <begin position="325"/>
        <end position="674"/>
    </location>
</feature>
<gene>
    <name evidence="8" type="primary">LOC107403977</name>
</gene>
<dbReference type="GO" id="GO:0003729">
    <property type="term" value="F:mRNA binding"/>
    <property type="evidence" value="ECO:0007669"/>
    <property type="project" value="TreeGrafter"/>
</dbReference>
<evidence type="ECO:0000256" key="5">
    <source>
        <dbReference type="SAM" id="MobiDB-lite"/>
    </source>
</evidence>
<dbReference type="GeneID" id="107403977"/>
<dbReference type="Proteomes" id="UP001652623">
    <property type="component" value="Chromosome 9"/>
</dbReference>
<dbReference type="GO" id="GO:0006417">
    <property type="term" value="P:regulation of translation"/>
    <property type="evidence" value="ECO:0007669"/>
    <property type="project" value="UniProtKB-KW"/>
</dbReference>
<reference evidence="8" key="1">
    <citation type="submission" date="2025-08" db="UniProtKB">
        <authorList>
            <consortium name="RefSeq"/>
        </authorList>
    </citation>
    <scope>IDENTIFICATION</scope>
    <source>
        <tissue evidence="8">Seedling</tissue>
    </source>
</reference>
<name>A0A6P3YS61_ZIZJJ</name>
<dbReference type="InterPro" id="IPR001313">
    <property type="entry name" value="Pumilio_RNA-bd_rpt"/>
</dbReference>
<evidence type="ECO:0000313" key="8">
    <source>
        <dbReference type="RefSeq" id="XP_015866393.4"/>
    </source>
</evidence>
<evidence type="ECO:0000256" key="4">
    <source>
        <dbReference type="PROSITE-ProRule" id="PRU00317"/>
    </source>
</evidence>
<feature type="region of interest" description="Disordered" evidence="5">
    <location>
        <begin position="65"/>
        <end position="90"/>
    </location>
</feature>
<keyword evidence="7" id="KW-1185">Reference proteome</keyword>
<dbReference type="GO" id="GO:0005737">
    <property type="term" value="C:cytoplasm"/>
    <property type="evidence" value="ECO:0007669"/>
    <property type="project" value="TreeGrafter"/>
</dbReference>
<accession>A0A6P3YS61</accession>
<evidence type="ECO:0000259" key="6">
    <source>
        <dbReference type="PROSITE" id="PS50303"/>
    </source>
</evidence>
<dbReference type="PROSITE" id="PS50303">
    <property type="entry name" value="PUM_HD"/>
    <property type="match status" value="1"/>
</dbReference>
<dbReference type="InterPro" id="IPR033712">
    <property type="entry name" value="Pumilio_RNA-bd"/>
</dbReference>
<keyword evidence="3" id="KW-0694">RNA-binding</keyword>